<evidence type="ECO:0008006" key="3">
    <source>
        <dbReference type="Google" id="ProtNLM"/>
    </source>
</evidence>
<protein>
    <recommendedName>
        <fullName evidence="3">DUF433 domain-containing protein</fullName>
    </recommendedName>
</protein>
<dbReference type="InterPro" id="IPR009057">
    <property type="entry name" value="Homeodomain-like_sf"/>
</dbReference>
<dbReference type="Pfam" id="PF04255">
    <property type="entry name" value="DUF433"/>
    <property type="match status" value="1"/>
</dbReference>
<dbReference type="InterPro" id="IPR036388">
    <property type="entry name" value="WH-like_DNA-bd_sf"/>
</dbReference>
<dbReference type="AlphaFoldDB" id="A0A518DJP3"/>
<dbReference type="PANTHER" id="PTHR34849:SF1">
    <property type="entry name" value="SLR0770 PROTEIN"/>
    <property type="match status" value="1"/>
</dbReference>
<name>A0A518DJP3_9BACT</name>
<keyword evidence="2" id="KW-1185">Reference proteome</keyword>
<accession>A0A518DJP3</accession>
<dbReference type="PANTHER" id="PTHR34849">
    <property type="entry name" value="SSL5025 PROTEIN"/>
    <property type="match status" value="1"/>
</dbReference>
<organism evidence="1 2">
    <name type="scientific">Pirellulimonas nuda</name>
    <dbReference type="NCBI Taxonomy" id="2528009"/>
    <lineage>
        <taxon>Bacteria</taxon>
        <taxon>Pseudomonadati</taxon>
        <taxon>Planctomycetota</taxon>
        <taxon>Planctomycetia</taxon>
        <taxon>Pirellulales</taxon>
        <taxon>Lacipirellulaceae</taxon>
        <taxon>Pirellulimonas</taxon>
    </lineage>
</organism>
<dbReference type="InterPro" id="IPR007367">
    <property type="entry name" value="DUF433"/>
</dbReference>
<dbReference type="EMBL" id="CP036291">
    <property type="protein sequence ID" value="QDU91698.1"/>
    <property type="molecule type" value="Genomic_DNA"/>
</dbReference>
<dbReference type="KEGG" id="pnd:Pla175_51280"/>
<dbReference type="SUPFAM" id="SSF46689">
    <property type="entry name" value="Homeodomain-like"/>
    <property type="match status" value="1"/>
</dbReference>
<gene>
    <name evidence="1" type="ORF">Pla175_51280</name>
</gene>
<proteinExistence type="predicted"/>
<evidence type="ECO:0000313" key="1">
    <source>
        <dbReference type="EMBL" id="QDU91698.1"/>
    </source>
</evidence>
<dbReference type="Proteomes" id="UP000317429">
    <property type="component" value="Chromosome"/>
</dbReference>
<evidence type="ECO:0000313" key="2">
    <source>
        <dbReference type="Proteomes" id="UP000317429"/>
    </source>
</evidence>
<sequence>MLCGASVGRGGILPVGGQSNRLTGAIGSPILIGSRGWVRYTCSMDYDINQFLEMRPKRDGRMRPFIKGTRVEALSIISDSETHNMTPEEIAEGYPHVSLAAIYAALAYYHGARDEVRRMIREDDASLKQQVGAAQG</sequence>
<reference evidence="1 2" key="1">
    <citation type="submission" date="2019-02" db="EMBL/GenBank/DDBJ databases">
        <title>Deep-cultivation of Planctomycetes and their phenomic and genomic characterization uncovers novel biology.</title>
        <authorList>
            <person name="Wiegand S."/>
            <person name="Jogler M."/>
            <person name="Boedeker C."/>
            <person name="Pinto D."/>
            <person name="Vollmers J."/>
            <person name="Rivas-Marin E."/>
            <person name="Kohn T."/>
            <person name="Peeters S.H."/>
            <person name="Heuer A."/>
            <person name="Rast P."/>
            <person name="Oberbeckmann S."/>
            <person name="Bunk B."/>
            <person name="Jeske O."/>
            <person name="Meyerdierks A."/>
            <person name="Storesund J.E."/>
            <person name="Kallscheuer N."/>
            <person name="Luecker S."/>
            <person name="Lage O.M."/>
            <person name="Pohl T."/>
            <person name="Merkel B.J."/>
            <person name="Hornburger P."/>
            <person name="Mueller R.-W."/>
            <person name="Bruemmer F."/>
            <person name="Labrenz M."/>
            <person name="Spormann A.M."/>
            <person name="Op den Camp H."/>
            <person name="Overmann J."/>
            <person name="Amann R."/>
            <person name="Jetten M.S.M."/>
            <person name="Mascher T."/>
            <person name="Medema M.H."/>
            <person name="Devos D.P."/>
            <person name="Kaster A.-K."/>
            <person name="Ovreas L."/>
            <person name="Rohde M."/>
            <person name="Galperin M.Y."/>
            <person name="Jogler C."/>
        </authorList>
    </citation>
    <scope>NUCLEOTIDE SEQUENCE [LARGE SCALE GENOMIC DNA]</scope>
    <source>
        <strain evidence="1 2">Pla175</strain>
    </source>
</reference>
<dbReference type="Gene3D" id="1.10.10.10">
    <property type="entry name" value="Winged helix-like DNA-binding domain superfamily/Winged helix DNA-binding domain"/>
    <property type="match status" value="1"/>
</dbReference>